<name>A0A067QSJ5_ZOONE</name>
<dbReference type="FunCoup" id="A0A067QSJ5">
    <property type="interactions" value="1847"/>
</dbReference>
<dbReference type="AlphaFoldDB" id="A0A067QSJ5"/>
<dbReference type="FunFam" id="3.40.50.300:FF:000776">
    <property type="entry name" value="Guanylate kinase 2"/>
    <property type="match status" value="1"/>
</dbReference>
<dbReference type="SMART" id="SM00072">
    <property type="entry name" value="GuKc"/>
    <property type="match status" value="1"/>
</dbReference>
<comment type="similarity">
    <text evidence="1">Belongs to the guanylate kinase family.</text>
</comment>
<dbReference type="InParanoid" id="A0A067QSJ5"/>
<evidence type="ECO:0000256" key="3">
    <source>
        <dbReference type="ARBA" id="ARBA00022679"/>
    </source>
</evidence>
<dbReference type="SUPFAM" id="SSF52540">
    <property type="entry name" value="P-loop containing nucleoside triphosphate hydrolases"/>
    <property type="match status" value="1"/>
</dbReference>
<dbReference type="PROSITE" id="PS50052">
    <property type="entry name" value="GUANYLATE_KINASE_2"/>
    <property type="match status" value="1"/>
</dbReference>
<evidence type="ECO:0000313" key="8">
    <source>
        <dbReference type="EMBL" id="KDR08382.1"/>
    </source>
</evidence>
<dbReference type="InterPro" id="IPR008144">
    <property type="entry name" value="Guanylate_kin-like_dom"/>
</dbReference>
<dbReference type="PANTHER" id="PTHR23117">
    <property type="entry name" value="GUANYLATE KINASE-RELATED"/>
    <property type="match status" value="1"/>
</dbReference>
<evidence type="ECO:0000259" key="7">
    <source>
        <dbReference type="PROSITE" id="PS50052"/>
    </source>
</evidence>
<dbReference type="InterPro" id="IPR017665">
    <property type="entry name" value="Guanylate_kinase"/>
</dbReference>
<evidence type="ECO:0000256" key="1">
    <source>
        <dbReference type="ARBA" id="ARBA00005790"/>
    </source>
</evidence>
<dbReference type="InterPro" id="IPR020590">
    <property type="entry name" value="Guanylate_kinase_CS"/>
</dbReference>
<dbReference type="InterPro" id="IPR027417">
    <property type="entry name" value="P-loop_NTPase"/>
</dbReference>
<dbReference type="eggNOG" id="KOG0707">
    <property type="taxonomic scope" value="Eukaryota"/>
</dbReference>
<dbReference type="CDD" id="cd00071">
    <property type="entry name" value="GMPK"/>
    <property type="match status" value="1"/>
</dbReference>
<reference evidence="8 9" key="1">
    <citation type="journal article" date="2014" name="Nat. Commun.">
        <title>Molecular traces of alternative social organization in a termite genome.</title>
        <authorList>
            <person name="Terrapon N."/>
            <person name="Li C."/>
            <person name="Robertson H.M."/>
            <person name="Ji L."/>
            <person name="Meng X."/>
            <person name="Booth W."/>
            <person name="Chen Z."/>
            <person name="Childers C.P."/>
            <person name="Glastad K.M."/>
            <person name="Gokhale K."/>
            <person name="Gowin J."/>
            <person name="Gronenberg W."/>
            <person name="Hermansen R.A."/>
            <person name="Hu H."/>
            <person name="Hunt B.G."/>
            <person name="Huylmans A.K."/>
            <person name="Khalil S.M."/>
            <person name="Mitchell R.D."/>
            <person name="Munoz-Torres M.C."/>
            <person name="Mustard J.A."/>
            <person name="Pan H."/>
            <person name="Reese J.T."/>
            <person name="Scharf M.E."/>
            <person name="Sun F."/>
            <person name="Vogel H."/>
            <person name="Xiao J."/>
            <person name="Yang W."/>
            <person name="Yang Z."/>
            <person name="Yang Z."/>
            <person name="Zhou J."/>
            <person name="Zhu J."/>
            <person name="Brent C.S."/>
            <person name="Elsik C.G."/>
            <person name="Goodisman M.A."/>
            <person name="Liberles D.A."/>
            <person name="Roe R.M."/>
            <person name="Vargo E.L."/>
            <person name="Vilcinskas A."/>
            <person name="Wang J."/>
            <person name="Bornberg-Bauer E."/>
            <person name="Korb J."/>
            <person name="Zhang G."/>
            <person name="Liebig J."/>
        </authorList>
    </citation>
    <scope>NUCLEOTIDE SEQUENCE [LARGE SCALE GENOMIC DNA]</scope>
    <source>
        <tissue evidence="8">Whole organism</tissue>
    </source>
</reference>
<feature type="domain" description="Guanylate kinase-like" evidence="7">
    <location>
        <begin position="69"/>
        <end position="251"/>
    </location>
</feature>
<dbReference type="PROSITE" id="PS00856">
    <property type="entry name" value="GUANYLATE_KINASE_1"/>
    <property type="match status" value="1"/>
</dbReference>
<organism evidence="8 9">
    <name type="scientific">Zootermopsis nevadensis</name>
    <name type="common">Dampwood termite</name>
    <dbReference type="NCBI Taxonomy" id="136037"/>
    <lineage>
        <taxon>Eukaryota</taxon>
        <taxon>Metazoa</taxon>
        <taxon>Ecdysozoa</taxon>
        <taxon>Arthropoda</taxon>
        <taxon>Hexapoda</taxon>
        <taxon>Insecta</taxon>
        <taxon>Pterygota</taxon>
        <taxon>Neoptera</taxon>
        <taxon>Polyneoptera</taxon>
        <taxon>Dictyoptera</taxon>
        <taxon>Blattodea</taxon>
        <taxon>Blattoidea</taxon>
        <taxon>Termitoidae</taxon>
        <taxon>Termopsidae</taxon>
        <taxon>Zootermopsis</taxon>
    </lineage>
</organism>
<accession>A0A067QSJ5</accession>
<dbReference type="PANTHER" id="PTHR23117:SF13">
    <property type="entry name" value="GUANYLATE KINASE"/>
    <property type="match status" value="1"/>
</dbReference>
<keyword evidence="3" id="KW-0808">Transferase</keyword>
<keyword evidence="6" id="KW-0067">ATP-binding</keyword>
<dbReference type="Proteomes" id="UP000027135">
    <property type="component" value="Unassembled WGS sequence"/>
</dbReference>
<proteinExistence type="inferred from homology"/>
<protein>
    <recommendedName>
        <fullName evidence="2">guanylate kinase</fullName>
        <ecNumber evidence="2">2.7.4.8</ecNumber>
    </recommendedName>
</protein>
<dbReference type="GO" id="GO:0005524">
    <property type="term" value="F:ATP binding"/>
    <property type="evidence" value="ECO:0007669"/>
    <property type="project" value="UniProtKB-KW"/>
</dbReference>
<dbReference type="NCBIfam" id="TIGR03263">
    <property type="entry name" value="guanyl_kin"/>
    <property type="match status" value="1"/>
</dbReference>
<keyword evidence="5 8" id="KW-0418">Kinase</keyword>
<dbReference type="GO" id="GO:0004385">
    <property type="term" value="F:GMP kinase activity"/>
    <property type="evidence" value="ECO:0007669"/>
    <property type="project" value="UniProtKB-EC"/>
</dbReference>
<evidence type="ECO:0000256" key="5">
    <source>
        <dbReference type="ARBA" id="ARBA00022777"/>
    </source>
</evidence>
<sequence length="294" mass="33364">MFFNISNFPTRFRMIECMFCFNNCTVFLSILPQPFYTHTCDYYGRGSRGLSHKQREKFSDTHNMVQHGPRSLVLCGPSGSGKSTLLQRLFAEFPHKFGFSVSHTTRNPRPGEVNGKHYHFITKEAMREAIAHGEFIESAEFCKNLYGTSKAAVQAVMSEGKVCVLDIDVQGVKQVKQTDLNPHYIFVMPPSIEELECRLRDRGTETEESLQKRLDAAREEIEFGNAPGNFDLVVENNSLDKAYASLREFVAREVVKDKVDGESPSASWARPTVHRGMGSFIYQAMSWLGRGRIQ</sequence>
<dbReference type="Pfam" id="PF00625">
    <property type="entry name" value="Guanylate_kin"/>
    <property type="match status" value="1"/>
</dbReference>
<dbReference type="OMA" id="NFETCYK"/>
<evidence type="ECO:0000256" key="6">
    <source>
        <dbReference type="ARBA" id="ARBA00022840"/>
    </source>
</evidence>
<evidence type="ECO:0000313" key="9">
    <source>
        <dbReference type="Proteomes" id="UP000027135"/>
    </source>
</evidence>
<keyword evidence="9" id="KW-1185">Reference proteome</keyword>
<dbReference type="STRING" id="136037.A0A067QSJ5"/>
<dbReference type="InterPro" id="IPR008145">
    <property type="entry name" value="GK/Ca_channel_bsu"/>
</dbReference>
<evidence type="ECO:0000256" key="4">
    <source>
        <dbReference type="ARBA" id="ARBA00022741"/>
    </source>
</evidence>
<dbReference type="Gene3D" id="3.40.50.300">
    <property type="entry name" value="P-loop containing nucleotide triphosphate hydrolases"/>
    <property type="match status" value="1"/>
</dbReference>
<gene>
    <name evidence="8" type="ORF">L798_00795</name>
</gene>
<evidence type="ECO:0000256" key="2">
    <source>
        <dbReference type="ARBA" id="ARBA00012961"/>
    </source>
</evidence>
<dbReference type="EMBL" id="KK853332">
    <property type="protein sequence ID" value="KDR08382.1"/>
    <property type="molecule type" value="Genomic_DNA"/>
</dbReference>
<dbReference type="GO" id="GO:0005829">
    <property type="term" value="C:cytosol"/>
    <property type="evidence" value="ECO:0007669"/>
    <property type="project" value="TreeGrafter"/>
</dbReference>
<dbReference type="EC" id="2.7.4.8" evidence="2"/>
<keyword evidence="4" id="KW-0547">Nucleotide-binding</keyword>